<dbReference type="SUPFAM" id="SSF55469">
    <property type="entry name" value="FMN-dependent nitroreductase-like"/>
    <property type="match status" value="1"/>
</dbReference>
<evidence type="ECO:0000259" key="3">
    <source>
        <dbReference type="Pfam" id="PF00881"/>
    </source>
</evidence>
<organism evidence="4 5">
    <name type="scientific">Duncaniella freteri</name>
    <dbReference type="NCBI Taxonomy" id="2530391"/>
    <lineage>
        <taxon>Bacteria</taxon>
        <taxon>Pseudomonadati</taxon>
        <taxon>Bacteroidota</taxon>
        <taxon>Bacteroidia</taxon>
        <taxon>Bacteroidales</taxon>
        <taxon>Muribaculaceae</taxon>
        <taxon>Duncaniella</taxon>
    </lineage>
</organism>
<dbReference type="Gene3D" id="2.20.180.10">
    <property type="entry name" value="putative fmn-dependent nitroreductase like domains"/>
    <property type="match status" value="1"/>
</dbReference>
<keyword evidence="5" id="KW-1185">Reference proteome</keyword>
<evidence type="ECO:0000313" key="5">
    <source>
        <dbReference type="Proteomes" id="UP000297635"/>
    </source>
</evidence>
<keyword evidence="2" id="KW-0560">Oxidoreductase</keyword>
<dbReference type="Gene3D" id="3.40.109.10">
    <property type="entry name" value="NADH Oxidase"/>
    <property type="match status" value="1"/>
</dbReference>
<evidence type="ECO:0000313" key="4">
    <source>
        <dbReference type="EMBL" id="TGG36797.1"/>
    </source>
</evidence>
<dbReference type="InterPro" id="IPR023312">
    <property type="entry name" value="Put_nitroreductase_C_bac"/>
</dbReference>
<sequence>MYPYFRHSRLSMIFPSINDVMTDNRFQILEDMLLADRSVRRFDESHGIEKSTVERIVGLVRLCASGRNLQPLRYRIVTAPHERESVFPALAWAGYYKDWDGPGCGERPSAYIVQCIDTEIANDCLCDDGLHLQALTLGAVALGISCCIIKAFDSAAVAKALGLSGRYRPRYVLAMGYASERVRIVEKTDDGDCRYYRDADDNHCVPKRPVESLII</sequence>
<protein>
    <submittedName>
        <fullName evidence="4">Nitroreductase family protein</fullName>
    </submittedName>
</protein>
<dbReference type="PANTHER" id="PTHR43673:SF10">
    <property type="entry name" value="NADH DEHYDROGENASE_NAD(P)H NITROREDUCTASE XCC3605-RELATED"/>
    <property type="match status" value="1"/>
</dbReference>
<evidence type="ECO:0000256" key="2">
    <source>
        <dbReference type="ARBA" id="ARBA00023002"/>
    </source>
</evidence>
<accession>A0A4Z0V3P6</accession>
<dbReference type="InterPro" id="IPR000415">
    <property type="entry name" value="Nitroreductase-like"/>
</dbReference>
<dbReference type="GO" id="GO:0016491">
    <property type="term" value="F:oxidoreductase activity"/>
    <property type="evidence" value="ECO:0007669"/>
    <property type="project" value="UniProtKB-KW"/>
</dbReference>
<dbReference type="Pfam" id="PF00881">
    <property type="entry name" value="Nitroreductase"/>
    <property type="match status" value="2"/>
</dbReference>
<proteinExistence type="inferred from homology"/>
<gene>
    <name evidence="4" type="ORF">EZ315_13270</name>
</gene>
<reference evidence="4 5" key="1">
    <citation type="submission" date="2019-02" db="EMBL/GenBank/DDBJ databases">
        <title>Isolation and identification of novel species under the genus Muribaculum.</title>
        <authorList>
            <person name="Miyake S."/>
            <person name="Ding Y."/>
            <person name="Low A."/>
            <person name="Soh M."/>
            <person name="Seedorf H."/>
        </authorList>
    </citation>
    <scope>NUCLEOTIDE SEQUENCE [LARGE SCALE GENOMIC DNA]</scope>
    <source>
        <strain evidence="4 5">TLL-A3</strain>
    </source>
</reference>
<dbReference type="AlphaFoldDB" id="A0A4Z0V3P6"/>
<dbReference type="PANTHER" id="PTHR43673">
    <property type="entry name" value="NAD(P)H NITROREDUCTASE YDGI-RELATED"/>
    <property type="match status" value="1"/>
</dbReference>
<dbReference type="CDD" id="cd02062">
    <property type="entry name" value="Nitro_FMN_reductase"/>
    <property type="match status" value="1"/>
</dbReference>
<name>A0A4Z0V3P6_9BACT</name>
<dbReference type="EMBL" id="SJSA01000002">
    <property type="protein sequence ID" value="TGG36797.1"/>
    <property type="molecule type" value="Genomic_DNA"/>
</dbReference>
<comment type="caution">
    <text evidence="4">The sequence shown here is derived from an EMBL/GenBank/DDBJ whole genome shotgun (WGS) entry which is preliminary data.</text>
</comment>
<feature type="domain" description="Nitroreductase" evidence="3">
    <location>
        <begin position="129"/>
        <end position="177"/>
    </location>
</feature>
<dbReference type="InterPro" id="IPR029479">
    <property type="entry name" value="Nitroreductase"/>
</dbReference>
<dbReference type="Proteomes" id="UP000297635">
    <property type="component" value="Unassembled WGS sequence"/>
</dbReference>
<feature type="domain" description="Nitroreductase" evidence="3">
    <location>
        <begin position="37"/>
        <end position="92"/>
    </location>
</feature>
<evidence type="ECO:0000256" key="1">
    <source>
        <dbReference type="ARBA" id="ARBA00007118"/>
    </source>
</evidence>
<comment type="similarity">
    <text evidence="1">Belongs to the nitroreductase family.</text>
</comment>